<dbReference type="GeneID" id="125778900"/>
<dbReference type="Proteomes" id="UP001652620">
    <property type="component" value="Chromosome 5"/>
</dbReference>
<sequence>MPTTEIREKLKEFNQQTKAETNIFLYNSKEVEISDFITGETTVILVNRMQTNSKLIYQLNKNALAIVLIANRKSYDLLDVLNELLTRLRHLKVLIILPPTLSDEKSQLMMFQWAWKSGYTRMMCLYTTTNVNGTQIRLMSYTPFPELHLVTVERPEDYFRSTLPQDFQGHPIRSPFGQSPPIVFSYTDRYGHQKTSGMWYYLLQHFIQVHNATLEEVMLPKPYPESVAMESVVAAMQRNQVDVSLHVYQVDYDKWHSNQPPFIFHVYFRVPNAKPRPFKDFLWAPFESKLWYVVLHYLLFMALIITIIKIDQFGSTVTT</sequence>
<keyword evidence="1" id="KW-0812">Transmembrane</keyword>
<protein>
    <submittedName>
        <fullName evidence="3">Uncharacterized protein LOC125778900</fullName>
    </submittedName>
</protein>
<gene>
    <name evidence="3" type="primary">LOC125778900</name>
</gene>
<keyword evidence="1" id="KW-0472">Membrane</keyword>
<evidence type="ECO:0000313" key="3">
    <source>
        <dbReference type="RefSeq" id="XP_049314471.1"/>
    </source>
</evidence>
<keyword evidence="2" id="KW-1185">Reference proteome</keyword>
<evidence type="ECO:0000313" key="2">
    <source>
        <dbReference type="Proteomes" id="UP001652620"/>
    </source>
</evidence>
<name>A0ABM3JZ16_BACDO</name>
<reference evidence="3" key="1">
    <citation type="submission" date="2025-08" db="UniProtKB">
        <authorList>
            <consortium name="RefSeq"/>
        </authorList>
    </citation>
    <scope>IDENTIFICATION</scope>
    <source>
        <tissue evidence="3">Adult</tissue>
    </source>
</reference>
<keyword evidence="1" id="KW-1133">Transmembrane helix</keyword>
<evidence type="ECO:0000256" key="1">
    <source>
        <dbReference type="SAM" id="Phobius"/>
    </source>
</evidence>
<proteinExistence type="predicted"/>
<dbReference type="RefSeq" id="XP_049314471.1">
    <property type="nucleotide sequence ID" value="XM_049458514.1"/>
</dbReference>
<organism evidence="2 3">
    <name type="scientific">Bactrocera dorsalis</name>
    <name type="common">Oriental fruit fly</name>
    <name type="synonym">Dacus dorsalis</name>
    <dbReference type="NCBI Taxonomy" id="27457"/>
    <lineage>
        <taxon>Eukaryota</taxon>
        <taxon>Metazoa</taxon>
        <taxon>Ecdysozoa</taxon>
        <taxon>Arthropoda</taxon>
        <taxon>Hexapoda</taxon>
        <taxon>Insecta</taxon>
        <taxon>Pterygota</taxon>
        <taxon>Neoptera</taxon>
        <taxon>Endopterygota</taxon>
        <taxon>Diptera</taxon>
        <taxon>Brachycera</taxon>
        <taxon>Muscomorpha</taxon>
        <taxon>Tephritoidea</taxon>
        <taxon>Tephritidae</taxon>
        <taxon>Bactrocera</taxon>
        <taxon>Bactrocera</taxon>
    </lineage>
</organism>
<accession>A0ABM3JZ16</accession>
<feature type="transmembrane region" description="Helical" evidence="1">
    <location>
        <begin position="290"/>
        <end position="308"/>
    </location>
</feature>